<evidence type="ECO:0000313" key="2">
    <source>
        <dbReference type="EMBL" id="EJT70203.1"/>
    </source>
</evidence>
<dbReference type="AlphaFoldDB" id="J3PFV1"/>
<keyword evidence="4" id="KW-1185">Reference proteome</keyword>
<evidence type="ECO:0008006" key="5">
    <source>
        <dbReference type="Google" id="ProtNLM"/>
    </source>
</evidence>
<reference evidence="2" key="2">
    <citation type="submission" date="2010-07" db="EMBL/GenBank/DDBJ databases">
        <authorList>
            <consortium name="The Broad Institute Genome Sequencing Platform"/>
            <consortium name="Broad Institute Genome Sequencing Center for Infectious Disease"/>
            <person name="Ma L.-J."/>
            <person name="Dead R."/>
            <person name="Young S."/>
            <person name="Zeng Q."/>
            <person name="Koehrsen M."/>
            <person name="Alvarado L."/>
            <person name="Berlin A."/>
            <person name="Chapman S.B."/>
            <person name="Chen Z."/>
            <person name="Freedman E."/>
            <person name="Gellesch M."/>
            <person name="Goldberg J."/>
            <person name="Griggs A."/>
            <person name="Gujja S."/>
            <person name="Heilman E.R."/>
            <person name="Heiman D."/>
            <person name="Hepburn T."/>
            <person name="Howarth C."/>
            <person name="Jen D."/>
            <person name="Larson L."/>
            <person name="Mehta T."/>
            <person name="Neiman D."/>
            <person name="Pearson M."/>
            <person name="Roberts A."/>
            <person name="Saif S."/>
            <person name="Shea T."/>
            <person name="Shenoy N."/>
            <person name="Sisk P."/>
            <person name="Stolte C."/>
            <person name="Sykes S."/>
            <person name="Walk T."/>
            <person name="White J."/>
            <person name="Yandava C."/>
            <person name="Haas B."/>
            <person name="Nusbaum C."/>
            <person name="Birren B."/>
        </authorList>
    </citation>
    <scope>NUCLEOTIDE SEQUENCE</scope>
    <source>
        <strain evidence="2">R3-111a-1</strain>
    </source>
</reference>
<dbReference type="Gene3D" id="3.90.1410.10">
    <property type="entry name" value="set domain protein methyltransferase, domain 1"/>
    <property type="match status" value="1"/>
</dbReference>
<organism evidence="2">
    <name type="scientific">Gaeumannomyces tritici (strain R3-111a-1)</name>
    <name type="common">Wheat and barley take-all root rot fungus</name>
    <name type="synonym">Gaeumannomyces graminis var. tritici</name>
    <dbReference type="NCBI Taxonomy" id="644352"/>
    <lineage>
        <taxon>Eukaryota</taxon>
        <taxon>Fungi</taxon>
        <taxon>Dikarya</taxon>
        <taxon>Ascomycota</taxon>
        <taxon>Pezizomycotina</taxon>
        <taxon>Sordariomycetes</taxon>
        <taxon>Sordariomycetidae</taxon>
        <taxon>Magnaporthales</taxon>
        <taxon>Magnaporthaceae</taxon>
        <taxon>Gaeumannomyces</taxon>
    </lineage>
</organism>
<evidence type="ECO:0000313" key="4">
    <source>
        <dbReference type="Proteomes" id="UP000006039"/>
    </source>
</evidence>
<dbReference type="RefSeq" id="XP_009228537.1">
    <property type="nucleotide sequence ID" value="XM_009230273.1"/>
</dbReference>
<gene>
    <name evidence="3" type="primary">20352834</name>
    <name evidence="2" type="ORF">GGTG_12376</name>
</gene>
<name>J3PFV1_GAET3</name>
<dbReference type="GO" id="GO:0005634">
    <property type="term" value="C:nucleus"/>
    <property type="evidence" value="ECO:0007669"/>
    <property type="project" value="TreeGrafter"/>
</dbReference>
<sequence>MKPADEERFAALVQWNRAQGGFLHPQVEVYSDQRTGFSLRAREEAASTPCCAPRSALDQNRDQKKDQKQDPTISISPPVATPGNSTPVPEPSPPPQPVPHGDAIVVCPLSTTLSFLNAVVGGNPLGQPGASPEPGSDDAAFPEAFVRATPPHVVGRCFLIQQYLLGRASHWHPYIATLPQPEHLASWALPAFWPDDDAAFLAGTNAAVAAAEMRANAASEARQARRALAAAGYASHAEYTSLRYRWAYCIFTSRSFRPSLVVPATLWEAGLKDRAGCEMDDFSVLMPLFDVGNHDPLAEVAWDANSVPGQCRLVVSGDGAFEPGRQLFNNYGPKTNSELLVAYNFVLPATEAVHNDYVHLRLRSGAAPPGQTVRGDSDGGECDNDNAKQTPRDFLISLRPMAHPSSVVGRKRQFAHNGPGPRPVVGSAFSHVEDALLWELCAPHLRNSPQVAAGESSPAGTLAAVFAEPAPPELEALVSGARELLIGKLGADYERLLGEEPDEATAVREALAEAGGQATVAAPLTGNQALALAYRLQCEQVLKSALTSLDPTIRFEAMDEEQEGD</sequence>
<dbReference type="InterPro" id="IPR046341">
    <property type="entry name" value="SET_dom_sf"/>
</dbReference>
<dbReference type="GeneID" id="20352834"/>
<dbReference type="SUPFAM" id="SSF82199">
    <property type="entry name" value="SET domain"/>
    <property type="match status" value="1"/>
</dbReference>
<dbReference type="EMBL" id="GL385402">
    <property type="protein sequence ID" value="EJT70203.1"/>
    <property type="molecule type" value="Genomic_DNA"/>
</dbReference>
<dbReference type="HOGENOM" id="CLU_010578_0_0_1"/>
<dbReference type="EnsemblFungi" id="EJT70203">
    <property type="protein sequence ID" value="EJT70203"/>
    <property type="gene ID" value="GGTG_12376"/>
</dbReference>
<evidence type="ECO:0000256" key="1">
    <source>
        <dbReference type="SAM" id="MobiDB-lite"/>
    </source>
</evidence>
<dbReference type="STRING" id="644352.J3PFV1"/>
<dbReference type="Proteomes" id="UP000006039">
    <property type="component" value="Unassembled WGS sequence"/>
</dbReference>
<feature type="compositionally biased region" description="Basic and acidic residues" evidence="1">
    <location>
        <begin position="59"/>
        <end position="69"/>
    </location>
</feature>
<dbReference type="InterPro" id="IPR050600">
    <property type="entry name" value="SETD3_SETD6_MTase"/>
</dbReference>
<reference evidence="3" key="5">
    <citation type="submission" date="2018-04" db="UniProtKB">
        <authorList>
            <consortium name="EnsemblFungi"/>
        </authorList>
    </citation>
    <scope>IDENTIFICATION</scope>
    <source>
        <strain evidence="3">R3-111a-1</strain>
    </source>
</reference>
<reference evidence="4" key="1">
    <citation type="submission" date="2010-07" db="EMBL/GenBank/DDBJ databases">
        <title>The genome sequence of Gaeumannomyces graminis var. tritici strain R3-111a-1.</title>
        <authorList>
            <consortium name="The Broad Institute Genome Sequencing Platform"/>
            <person name="Ma L.-J."/>
            <person name="Dead R."/>
            <person name="Young S."/>
            <person name="Zeng Q."/>
            <person name="Koehrsen M."/>
            <person name="Alvarado L."/>
            <person name="Berlin A."/>
            <person name="Chapman S.B."/>
            <person name="Chen Z."/>
            <person name="Freedman E."/>
            <person name="Gellesch M."/>
            <person name="Goldberg J."/>
            <person name="Griggs A."/>
            <person name="Gujja S."/>
            <person name="Heilman E.R."/>
            <person name="Heiman D."/>
            <person name="Hepburn T."/>
            <person name="Howarth C."/>
            <person name="Jen D."/>
            <person name="Larson L."/>
            <person name="Mehta T."/>
            <person name="Neiman D."/>
            <person name="Pearson M."/>
            <person name="Roberts A."/>
            <person name="Saif S."/>
            <person name="Shea T."/>
            <person name="Shenoy N."/>
            <person name="Sisk P."/>
            <person name="Stolte C."/>
            <person name="Sykes S."/>
            <person name="Walk T."/>
            <person name="White J."/>
            <person name="Yandava C."/>
            <person name="Haas B."/>
            <person name="Nusbaum C."/>
            <person name="Birren B."/>
        </authorList>
    </citation>
    <scope>NUCLEOTIDE SEQUENCE [LARGE SCALE GENOMIC DNA]</scope>
    <source>
        <strain evidence="4">R3-111a-1</strain>
    </source>
</reference>
<dbReference type="GO" id="GO:0016279">
    <property type="term" value="F:protein-lysine N-methyltransferase activity"/>
    <property type="evidence" value="ECO:0007669"/>
    <property type="project" value="TreeGrafter"/>
</dbReference>
<reference evidence="3" key="4">
    <citation type="journal article" date="2015" name="G3 (Bethesda)">
        <title>Genome sequences of three phytopathogenic species of the Magnaporthaceae family of fungi.</title>
        <authorList>
            <person name="Okagaki L.H."/>
            <person name="Nunes C.C."/>
            <person name="Sailsbery J."/>
            <person name="Clay B."/>
            <person name="Brown D."/>
            <person name="John T."/>
            <person name="Oh Y."/>
            <person name="Young N."/>
            <person name="Fitzgerald M."/>
            <person name="Haas B.J."/>
            <person name="Zeng Q."/>
            <person name="Young S."/>
            <person name="Adiconis X."/>
            <person name="Fan L."/>
            <person name="Levin J.Z."/>
            <person name="Mitchell T.K."/>
            <person name="Okubara P.A."/>
            <person name="Farman M.L."/>
            <person name="Kohn L.M."/>
            <person name="Birren B."/>
            <person name="Ma L.-J."/>
            <person name="Dean R.A."/>
        </authorList>
    </citation>
    <scope>NUCLEOTIDE SEQUENCE</scope>
    <source>
        <strain evidence="3">R3-111a-1</strain>
    </source>
</reference>
<dbReference type="PANTHER" id="PTHR13271:SF146">
    <property type="entry name" value="SET DOMAIN-CONTAINING PROTEIN"/>
    <property type="match status" value="1"/>
</dbReference>
<feature type="region of interest" description="Disordered" evidence="1">
    <location>
        <begin position="366"/>
        <end position="388"/>
    </location>
</feature>
<dbReference type="OrthoDB" id="42889at2759"/>
<dbReference type="PANTHER" id="PTHR13271">
    <property type="entry name" value="UNCHARACTERIZED PUTATIVE METHYLTRANSFERASE"/>
    <property type="match status" value="1"/>
</dbReference>
<reference evidence="2" key="3">
    <citation type="submission" date="2010-09" db="EMBL/GenBank/DDBJ databases">
        <title>Annotation of Gaeumannomyces graminis var. tritici R3-111a-1.</title>
        <authorList>
            <consortium name="The Broad Institute Genome Sequencing Platform"/>
            <person name="Ma L.-J."/>
            <person name="Dead R."/>
            <person name="Young S.K."/>
            <person name="Zeng Q."/>
            <person name="Gargeya S."/>
            <person name="Fitzgerald M."/>
            <person name="Haas B."/>
            <person name="Abouelleil A."/>
            <person name="Alvarado L."/>
            <person name="Arachchi H.M."/>
            <person name="Berlin A."/>
            <person name="Brown A."/>
            <person name="Chapman S.B."/>
            <person name="Chen Z."/>
            <person name="Dunbar C."/>
            <person name="Freedman E."/>
            <person name="Gearin G."/>
            <person name="Gellesch M."/>
            <person name="Goldberg J."/>
            <person name="Griggs A."/>
            <person name="Gujja S."/>
            <person name="Heiman D."/>
            <person name="Howarth C."/>
            <person name="Larson L."/>
            <person name="Lui A."/>
            <person name="MacDonald P.J.P."/>
            <person name="Mehta T."/>
            <person name="Montmayeur A."/>
            <person name="Murphy C."/>
            <person name="Neiman D."/>
            <person name="Pearson M."/>
            <person name="Priest M."/>
            <person name="Roberts A."/>
            <person name="Saif S."/>
            <person name="Shea T."/>
            <person name="Shenoy N."/>
            <person name="Sisk P."/>
            <person name="Stolte C."/>
            <person name="Sykes S."/>
            <person name="Yandava C."/>
            <person name="Wortman J."/>
            <person name="Nusbaum C."/>
            <person name="Birren B."/>
        </authorList>
    </citation>
    <scope>NUCLEOTIDE SEQUENCE</scope>
    <source>
        <strain evidence="2">R3-111a-1</strain>
    </source>
</reference>
<evidence type="ECO:0000313" key="3">
    <source>
        <dbReference type="EnsemblFungi" id="EJT70203"/>
    </source>
</evidence>
<proteinExistence type="predicted"/>
<dbReference type="VEuPathDB" id="FungiDB:GGTG_12376"/>
<protein>
    <recommendedName>
        <fullName evidence="5">SET domain-containing protein</fullName>
    </recommendedName>
</protein>
<feature type="region of interest" description="Disordered" evidence="1">
    <location>
        <begin position="41"/>
        <end position="103"/>
    </location>
</feature>
<dbReference type="eggNOG" id="KOG1337">
    <property type="taxonomic scope" value="Eukaryota"/>
</dbReference>
<feature type="compositionally biased region" description="Pro residues" evidence="1">
    <location>
        <begin position="88"/>
        <end position="98"/>
    </location>
</feature>
<accession>J3PFV1</accession>